<feature type="compositionally biased region" description="Polar residues" evidence="7">
    <location>
        <begin position="29"/>
        <end position="49"/>
    </location>
</feature>
<feature type="transmembrane region" description="Helical" evidence="6">
    <location>
        <begin position="203"/>
        <end position="223"/>
    </location>
</feature>
<evidence type="ECO:0000313" key="9">
    <source>
        <dbReference type="Proteomes" id="UP000799429"/>
    </source>
</evidence>
<dbReference type="OrthoDB" id="430207at2759"/>
<dbReference type="InterPro" id="IPR007248">
    <property type="entry name" value="Mpv17_PMP22"/>
</dbReference>
<evidence type="ECO:0000256" key="4">
    <source>
        <dbReference type="ARBA" id="ARBA00022989"/>
    </source>
</evidence>
<dbReference type="PANTHER" id="PTHR11266">
    <property type="entry name" value="PEROXISOMAL MEMBRANE PROTEIN 2, PXMP2 MPV17"/>
    <property type="match status" value="1"/>
</dbReference>
<keyword evidence="4 6" id="KW-1133">Transmembrane helix</keyword>
<feature type="transmembrane region" description="Helical" evidence="6">
    <location>
        <begin position="121"/>
        <end position="139"/>
    </location>
</feature>
<sequence length="227" mass="25973">MIFSLGRQQALRHRSFRPSTAFRTRRYQSTRPHQPSGESNASRPSQDATPKTIPGPAWVWLEPLSTPFRYYSRAQSRRPYVTQLLSTLVIYFLGDLSAQYITRKDENGKMVYSPAQTARALLIGGLASIPGYRWFVWLGNSFNYRSKILSLVTKVGVNQIVFTPIFNSYFFGMQSLLSGASFFEIVERIKHTVPVSWVNSCKLWPAVTAFSFTFVPFEFRSIFAGKR</sequence>
<organism evidence="8 9">
    <name type="scientific">Patellaria atrata CBS 101060</name>
    <dbReference type="NCBI Taxonomy" id="1346257"/>
    <lineage>
        <taxon>Eukaryota</taxon>
        <taxon>Fungi</taxon>
        <taxon>Dikarya</taxon>
        <taxon>Ascomycota</taxon>
        <taxon>Pezizomycotina</taxon>
        <taxon>Dothideomycetes</taxon>
        <taxon>Dothideomycetes incertae sedis</taxon>
        <taxon>Patellariales</taxon>
        <taxon>Patellariaceae</taxon>
        <taxon>Patellaria</taxon>
    </lineage>
</organism>
<feature type="transmembrane region" description="Helical" evidence="6">
    <location>
        <begin position="160"/>
        <end position="183"/>
    </location>
</feature>
<reference evidence="8" key="1">
    <citation type="journal article" date="2020" name="Stud. Mycol.">
        <title>101 Dothideomycetes genomes: a test case for predicting lifestyles and emergence of pathogens.</title>
        <authorList>
            <person name="Haridas S."/>
            <person name="Albert R."/>
            <person name="Binder M."/>
            <person name="Bloem J."/>
            <person name="Labutti K."/>
            <person name="Salamov A."/>
            <person name="Andreopoulos B."/>
            <person name="Baker S."/>
            <person name="Barry K."/>
            <person name="Bills G."/>
            <person name="Bluhm B."/>
            <person name="Cannon C."/>
            <person name="Castanera R."/>
            <person name="Culley D."/>
            <person name="Daum C."/>
            <person name="Ezra D."/>
            <person name="Gonzalez J."/>
            <person name="Henrissat B."/>
            <person name="Kuo A."/>
            <person name="Liang C."/>
            <person name="Lipzen A."/>
            <person name="Lutzoni F."/>
            <person name="Magnuson J."/>
            <person name="Mondo S."/>
            <person name="Nolan M."/>
            <person name="Ohm R."/>
            <person name="Pangilinan J."/>
            <person name="Park H.-J."/>
            <person name="Ramirez L."/>
            <person name="Alfaro M."/>
            <person name="Sun H."/>
            <person name="Tritt A."/>
            <person name="Yoshinaga Y."/>
            <person name="Zwiers L.-H."/>
            <person name="Turgeon B."/>
            <person name="Goodwin S."/>
            <person name="Spatafora J."/>
            <person name="Crous P."/>
            <person name="Grigoriev I."/>
        </authorList>
    </citation>
    <scope>NUCLEOTIDE SEQUENCE</scope>
    <source>
        <strain evidence="8">CBS 101060</strain>
    </source>
</reference>
<evidence type="ECO:0000256" key="7">
    <source>
        <dbReference type="SAM" id="MobiDB-lite"/>
    </source>
</evidence>
<evidence type="ECO:0000256" key="5">
    <source>
        <dbReference type="ARBA" id="ARBA00023136"/>
    </source>
</evidence>
<keyword evidence="3 6" id="KW-0812">Transmembrane</keyword>
<comment type="caution">
    <text evidence="8">The sequence shown here is derived from an EMBL/GenBank/DDBJ whole genome shotgun (WGS) entry which is preliminary data.</text>
</comment>
<gene>
    <name evidence="8" type="ORF">M501DRAFT_999576</name>
</gene>
<keyword evidence="5 6" id="KW-0472">Membrane</keyword>
<proteinExistence type="inferred from homology"/>
<dbReference type="PANTHER" id="PTHR11266:SF113">
    <property type="entry name" value="MEMBRANE PROTEIN, MPV17_PMP22 FAMILY, PUTATIVE (AFU_ORTHOLOGUE AFUA_1G13840)-RELATED"/>
    <property type="match status" value="1"/>
</dbReference>
<dbReference type="EMBL" id="MU006112">
    <property type="protein sequence ID" value="KAF2835031.1"/>
    <property type="molecule type" value="Genomic_DNA"/>
</dbReference>
<comment type="subcellular location">
    <subcellularLocation>
        <location evidence="1">Membrane</location>
        <topology evidence="1">Multi-pass membrane protein</topology>
    </subcellularLocation>
</comment>
<dbReference type="Proteomes" id="UP000799429">
    <property type="component" value="Unassembled WGS sequence"/>
</dbReference>
<evidence type="ECO:0000313" key="8">
    <source>
        <dbReference type="EMBL" id="KAF2835031.1"/>
    </source>
</evidence>
<protein>
    <recommendedName>
        <fullName evidence="10">Mpv17/PMP22 family protein</fullName>
    </recommendedName>
</protein>
<name>A0A9P4VJC3_9PEZI</name>
<comment type="similarity">
    <text evidence="2 6">Belongs to the peroxisomal membrane protein PXMP2/4 family.</text>
</comment>
<dbReference type="Pfam" id="PF04117">
    <property type="entry name" value="Mpv17_PMP22"/>
    <property type="match status" value="1"/>
</dbReference>
<feature type="region of interest" description="Disordered" evidence="7">
    <location>
        <begin position="21"/>
        <end position="51"/>
    </location>
</feature>
<evidence type="ECO:0008006" key="10">
    <source>
        <dbReference type="Google" id="ProtNLM"/>
    </source>
</evidence>
<dbReference type="AlphaFoldDB" id="A0A9P4VJC3"/>
<evidence type="ECO:0000256" key="3">
    <source>
        <dbReference type="ARBA" id="ARBA00022692"/>
    </source>
</evidence>
<accession>A0A9P4VJC3</accession>
<evidence type="ECO:0000256" key="2">
    <source>
        <dbReference type="ARBA" id="ARBA00006824"/>
    </source>
</evidence>
<dbReference type="GO" id="GO:0016020">
    <property type="term" value="C:membrane"/>
    <property type="evidence" value="ECO:0007669"/>
    <property type="project" value="UniProtKB-SubCell"/>
</dbReference>
<dbReference type="GO" id="GO:0005739">
    <property type="term" value="C:mitochondrion"/>
    <property type="evidence" value="ECO:0007669"/>
    <property type="project" value="TreeGrafter"/>
</dbReference>
<evidence type="ECO:0000256" key="6">
    <source>
        <dbReference type="RuleBase" id="RU363053"/>
    </source>
</evidence>
<evidence type="ECO:0000256" key="1">
    <source>
        <dbReference type="ARBA" id="ARBA00004141"/>
    </source>
</evidence>
<keyword evidence="9" id="KW-1185">Reference proteome</keyword>
<feature type="transmembrane region" description="Helical" evidence="6">
    <location>
        <begin position="80"/>
        <end position="101"/>
    </location>
</feature>